<keyword evidence="4" id="KW-0206">Cytoskeleton</keyword>
<evidence type="ECO:0000256" key="2">
    <source>
        <dbReference type="ARBA" id="ARBA00022490"/>
    </source>
</evidence>
<feature type="compositionally biased region" description="Basic and acidic residues" evidence="5">
    <location>
        <begin position="900"/>
        <end position="910"/>
    </location>
</feature>
<feature type="domain" description="Centrosomin N-terminal motif 1" evidence="6">
    <location>
        <begin position="376"/>
        <end position="447"/>
    </location>
</feature>
<dbReference type="Proteomes" id="UP000070544">
    <property type="component" value="Unassembled WGS sequence"/>
</dbReference>
<dbReference type="EMBL" id="KQ965742">
    <property type="protein sequence ID" value="KXS18453.1"/>
    <property type="molecule type" value="Genomic_DNA"/>
</dbReference>
<feature type="compositionally biased region" description="Low complexity" evidence="5">
    <location>
        <begin position="337"/>
        <end position="353"/>
    </location>
</feature>
<feature type="region of interest" description="Disordered" evidence="5">
    <location>
        <begin position="667"/>
        <end position="753"/>
    </location>
</feature>
<feature type="compositionally biased region" description="Polar residues" evidence="5">
    <location>
        <begin position="222"/>
        <end position="236"/>
    </location>
</feature>
<keyword evidence="8" id="KW-1185">Reference proteome</keyword>
<organism evidence="7 8">
    <name type="scientific">Gonapodya prolifera (strain JEL478)</name>
    <name type="common">Monoblepharis prolifera</name>
    <dbReference type="NCBI Taxonomy" id="1344416"/>
    <lineage>
        <taxon>Eukaryota</taxon>
        <taxon>Fungi</taxon>
        <taxon>Fungi incertae sedis</taxon>
        <taxon>Chytridiomycota</taxon>
        <taxon>Chytridiomycota incertae sedis</taxon>
        <taxon>Monoblepharidomycetes</taxon>
        <taxon>Monoblepharidales</taxon>
        <taxon>Gonapodyaceae</taxon>
        <taxon>Gonapodya</taxon>
    </lineage>
</organism>
<dbReference type="AlphaFoldDB" id="A0A139APL5"/>
<feature type="compositionally biased region" description="Low complexity" evidence="5">
    <location>
        <begin position="667"/>
        <end position="679"/>
    </location>
</feature>
<feature type="region of interest" description="Disordered" evidence="5">
    <location>
        <begin position="186"/>
        <end position="371"/>
    </location>
</feature>
<dbReference type="GO" id="GO:0090307">
    <property type="term" value="P:mitotic spindle assembly"/>
    <property type="evidence" value="ECO:0007669"/>
    <property type="project" value="TreeGrafter"/>
</dbReference>
<protein>
    <recommendedName>
        <fullName evidence="6">Centrosomin N-terminal motif 1 domain-containing protein</fullName>
    </recommendedName>
</protein>
<gene>
    <name evidence="7" type="ORF">M427DRAFT_210867</name>
</gene>
<evidence type="ECO:0000313" key="7">
    <source>
        <dbReference type="EMBL" id="KXS18453.1"/>
    </source>
</evidence>
<reference evidence="7 8" key="1">
    <citation type="journal article" date="2015" name="Genome Biol. Evol.">
        <title>Phylogenomic analyses indicate that early fungi evolved digesting cell walls of algal ancestors of land plants.</title>
        <authorList>
            <person name="Chang Y."/>
            <person name="Wang S."/>
            <person name="Sekimoto S."/>
            <person name="Aerts A.L."/>
            <person name="Choi C."/>
            <person name="Clum A."/>
            <person name="LaButti K.M."/>
            <person name="Lindquist E.A."/>
            <person name="Yee Ngan C."/>
            <person name="Ohm R.A."/>
            <person name="Salamov A.A."/>
            <person name="Grigoriev I.V."/>
            <person name="Spatafora J.W."/>
            <person name="Berbee M.L."/>
        </authorList>
    </citation>
    <scope>NUCLEOTIDE SEQUENCE [LARGE SCALE GENOMIC DNA]</scope>
    <source>
        <strain evidence="7 8">JEL478</strain>
    </source>
</reference>
<dbReference type="PANTHER" id="PTHR47970">
    <property type="entry name" value="KINESIN-LIKE PROTEIN KIF11"/>
    <property type="match status" value="1"/>
</dbReference>
<dbReference type="GO" id="GO:0008574">
    <property type="term" value="F:plus-end-directed microtubule motor activity"/>
    <property type="evidence" value="ECO:0007669"/>
    <property type="project" value="TreeGrafter"/>
</dbReference>
<dbReference type="GO" id="GO:0005876">
    <property type="term" value="C:spindle microtubule"/>
    <property type="evidence" value="ECO:0007669"/>
    <property type="project" value="TreeGrafter"/>
</dbReference>
<feature type="compositionally biased region" description="Low complexity" evidence="5">
    <location>
        <begin position="187"/>
        <end position="209"/>
    </location>
</feature>
<feature type="compositionally biased region" description="Low complexity" evidence="5">
    <location>
        <begin position="66"/>
        <end position="84"/>
    </location>
</feature>
<feature type="compositionally biased region" description="Low complexity" evidence="5">
    <location>
        <begin position="1145"/>
        <end position="1163"/>
    </location>
</feature>
<feature type="compositionally biased region" description="Gly residues" evidence="5">
    <location>
        <begin position="320"/>
        <end position="336"/>
    </location>
</feature>
<evidence type="ECO:0000313" key="8">
    <source>
        <dbReference type="Proteomes" id="UP000070544"/>
    </source>
</evidence>
<feature type="region of interest" description="Disordered" evidence="5">
    <location>
        <begin position="1130"/>
        <end position="1200"/>
    </location>
</feature>
<dbReference type="InterPro" id="IPR012943">
    <property type="entry name" value="Cnn_1N"/>
</dbReference>
<feature type="compositionally biased region" description="Basic and acidic residues" evidence="5">
    <location>
        <begin position="685"/>
        <end position="745"/>
    </location>
</feature>
<evidence type="ECO:0000256" key="4">
    <source>
        <dbReference type="ARBA" id="ARBA00023212"/>
    </source>
</evidence>
<dbReference type="OrthoDB" id="10255000at2759"/>
<evidence type="ECO:0000256" key="5">
    <source>
        <dbReference type="SAM" id="MobiDB-lite"/>
    </source>
</evidence>
<feature type="region of interest" description="Disordered" evidence="5">
    <location>
        <begin position="50"/>
        <end position="84"/>
    </location>
</feature>
<feature type="compositionally biased region" description="Low complexity" evidence="5">
    <location>
        <begin position="241"/>
        <end position="297"/>
    </location>
</feature>
<feature type="region of interest" description="Disordered" evidence="5">
    <location>
        <begin position="888"/>
        <end position="943"/>
    </location>
</feature>
<keyword evidence="3" id="KW-0505">Motor protein</keyword>
<dbReference type="GO" id="GO:0072686">
    <property type="term" value="C:mitotic spindle"/>
    <property type="evidence" value="ECO:0007669"/>
    <property type="project" value="TreeGrafter"/>
</dbReference>
<dbReference type="GO" id="GO:0005815">
    <property type="term" value="C:microtubule organizing center"/>
    <property type="evidence" value="ECO:0007669"/>
    <property type="project" value="InterPro"/>
</dbReference>
<dbReference type="GO" id="GO:0051231">
    <property type="term" value="P:spindle elongation"/>
    <property type="evidence" value="ECO:0007669"/>
    <property type="project" value="TreeGrafter"/>
</dbReference>
<evidence type="ECO:0000256" key="3">
    <source>
        <dbReference type="ARBA" id="ARBA00023175"/>
    </source>
</evidence>
<feature type="region of interest" description="Disordered" evidence="5">
    <location>
        <begin position="585"/>
        <end position="655"/>
    </location>
</feature>
<dbReference type="Pfam" id="PF07989">
    <property type="entry name" value="Cnn_1N"/>
    <property type="match status" value="1"/>
</dbReference>
<dbReference type="OMA" id="QRERTEY"/>
<evidence type="ECO:0000259" key="6">
    <source>
        <dbReference type="Pfam" id="PF07989"/>
    </source>
</evidence>
<name>A0A139APL5_GONPJ</name>
<keyword evidence="2" id="KW-0963">Cytoplasm</keyword>
<dbReference type="InterPro" id="IPR047149">
    <property type="entry name" value="KIF11-like"/>
</dbReference>
<feature type="compositionally biased region" description="Acidic residues" evidence="5">
    <location>
        <begin position="1173"/>
        <end position="1187"/>
    </location>
</feature>
<dbReference type="PANTHER" id="PTHR47970:SF12">
    <property type="entry name" value="KINESIN FAMILY MEMBER 11"/>
    <property type="match status" value="1"/>
</dbReference>
<comment type="subcellular location">
    <subcellularLocation>
        <location evidence="1">Cytoplasm</location>
        <location evidence="1">Cytoskeleton</location>
    </subcellularLocation>
</comment>
<accession>A0A139APL5</accession>
<sequence length="1200" mass="130468">MMGAGGWRVAESWVNNTEDGTDVESFCPRTRAREKFHRSGWRCTQNFSSQQTKLVMASRQPPSPRTQLPSQHSQHPSQQQTQLSDSHFSRYLDSLRAAESLSQLPGQGDTLNLGTLEISFASSADSHSRALHNHTNNFSTSSDPLAHHALPSFHADDDDADILANTSGISHPDSFNASFTTAPLLDPRSPFTPHHTSSSSSRAPFSAPAPVSPSPISPINPRAQTVTFASPPTTSVRPVMSFSPSSASQSASASAPGSYPFAFTSASTPPPTTHTHTLPTTSSSSSLPLNSPSAFSNRLRALRPDDTSSEDGDGDSYILMGGGGGGGGGAQPGAQGGFASSPFTSSPFTTATGSGSGQAPPGSVGVPSVAADGTGLKQREKLMDDLKKENFALKLKIYYLEQQLERDSPEGVAELVKENGSLKAANSALDSELRALQAQLAALRRELESRDAQIARLEQLSARYATEYDSALENRGRASDEAERLRQDHARIAAEAERIARALRERDGECDVLKLEVGEMRRRCAELERALAAAPGDGEARMAALAAARADALARAEAAERALAEAKRSFEAEIGEMRDALERARKESLAARTESVEAKDEARKARAELEMARDAEAEARRDAERERARAREAERARGEAEGRVERERGEVGGKEDHIAKLQATITALTSSLNTSTAKASDLDDELRRVRGEVERARRDTDEQRERARTAEGAREKAEADGAREKAARERAESEAEAARRGREGLEQSLKSLQSAHDATLSTLSSLQSQVSQLSSDLASTTAQLAHAQSQLARRASAADRTQMESLVAHEAELDAIRAEVDARDLRVVELTRVVEVAKKRAEEESRQRRELEKELDAARKRMEERGEKGAEKVLREQLSDLKTQLDAHSSVMRKLQSENADLRSKLDASRRSSAQSASRLPQPPKIPEVAGSSRDRISGSRSMVGSLEAVATRGADIEDLEYEGADDEGRRPSKAKSVDDLLVEGYLDENFNSIHKQLTNLIASQQLRAEEAQQLQKEIDSSKAATQSALRGIQDRYGAEVRDLISELREAVVRSRNEVVELNRKLDKSHGIWHEAELRRREAEDDRDVVKEKYDRTVAEWSAKYARLVGKLEVVEDNLRSRDNENQALRSKLNALPAPPRMPLASGGSSRASGSGRNIAGSNEEMGTRGVDFDDDIPDPEGADDGDDYKREGGWEVGGS</sequence>
<proteinExistence type="predicted"/>
<evidence type="ECO:0000256" key="1">
    <source>
        <dbReference type="ARBA" id="ARBA00004245"/>
    </source>
</evidence>